<name>A0ABS4EVX7_9HYPH</name>
<sequence>MSGEERKKPMLRASRPIREMRGDTGIPPGGGKDSLYDLEVSAVRSETGSYDGAKALLLEMAGMIRTLKIVLDATNELIQKSGN</sequence>
<evidence type="ECO:0000313" key="3">
    <source>
        <dbReference type="Proteomes" id="UP000823786"/>
    </source>
</evidence>
<keyword evidence="3" id="KW-1185">Reference proteome</keyword>
<accession>A0ABS4EVX7</accession>
<gene>
    <name evidence="2" type="ORF">J2Z75_005652</name>
</gene>
<organism evidence="2 3">
    <name type="scientific">Rhizobium herbae</name>
    <dbReference type="NCBI Taxonomy" id="508661"/>
    <lineage>
        <taxon>Bacteria</taxon>
        <taxon>Pseudomonadati</taxon>
        <taxon>Pseudomonadota</taxon>
        <taxon>Alphaproteobacteria</taxon>
        <taxon>Hyphomicrobiales</taxon>
        <taxon>Rhizobiaceae</taxon>
        <taxon>Rhizobium/Agrobacterium group</taxon>
        <taxon>Rhizobium</taxon>
    </lineage>
</organism>
<protein>
    <submittedName>
        <fullName evidence="2">Uncharacterized protein</fullName>
    </submittedName>
</protein>
<reference evidence="2 3" key="1">
    <citation type="submission" date="2021-03" db="EMBL/GenBank/DDBJ databases">
        <title>Genomic Encyclopedia of Type Strains, Phase IV (KMG-IV): sequencing the most valuable type-strain genomes for metagenomic binning, comparative biology and taxonomic classification.</title>
        <authorList>
            <person name="Goeker M."/>
        </authorList>
    </citation>
    <scope>NUCLEOTIDE SEQUENCE [LARGE SCALE GENOMIC DNA]</scope>
    <source>
        <strain evidence="2 3">DSM 26427</strain>
    </source>
</reference>
<feature type="region of interest" description="Disordered" evidence="1">
    <location>
        <begin position="1"/>
        <end position="34"/>
    </location>
</feature>
<dbReference type="Proteomes" id="UP000823786">
    <property type="component" value="Unassembled WGS sequence"/>
</dbReference>
<dbReference type="RefSeq" id="WP_209857070.1">
    <property type="nucleotide sequence ID" value="NZ_JAGGJV010000013.1"/>
</dbReference>
<evidence type="ECO:0000256" key="1">
    <source>
        <dbReference type="SAM" id="MobiDB-lite"/>
    </source>
</evidence>
<comment type="caution">
    <text evidence="2">The sequence shown here is derived from an EMBL/GenBank/DDBJ whole genome shotgun (WGS) entry which is preliminary data.</text>
</comment>
<dbReference type="EMBL" id="JAGGJV010000013">
    <property type="protein sequence ID" value="MBP1862121.1"/>
    <property type="molecule type" value="Genomic_DNA"/>
</dbReference>
<evidence type="ECO:0000313" key="2">
    <source>
        <dbReference type="EMBL" id="MBP1862121.1"/>
    </source>
</evidence>
<proteinExistence type="predicted"/>